<keyword evidence="2" id="KW-1185">Reference proteome</keyword>
<reference evidence="1" key="2">
    <citation type="submission" date="2025-09" db="UniProtKB">
        <authorList>
            <consortium name="Ensembl"/>
        </authorList>
    </citation>
    <scope>IDENTIFICATION</scope>
</reference>
<dbReference type="Ensembl" id="ENSLLTT00000025375.1">
    <property type="protein sequence ID" value="ENSLLTP00000024486.1"/>
    <property type="gene ID" value="ENSLLTG00000017999.1"/>
</dbReference>
<organism evidence="1 2">
    <name type="scientific">Laticauda laticaudata</name>
    <name type="common">Blue-ringed sea krait</name>
    <name type="synonym">Blue-lipped sea krait</name>
    <dbReference type="NCBI Taxonomy" id="8630"/>
    <lineage>
        <taxon>Eukaryota</taxon>
        <taxon>Metazoa</taxon>
        <taxon>Chordata</taxon>
        <taxon>Craniata</taxon>
        <taxon>Vertebrata</taxon>
        <taxon>Euteleostomi</taxon>
        <taxon>Lepidosauria</taxon>
        <taxon>Squamata</taxon>
        <taxon>Bifurcata</taxon>
        <taxon>Unidentata</taxon>
        <taxon>Episquamata</taxon>
        <taxon>Toxicofera</taxon>
        <taxon>Serpentes</taxon>
        <taxon>Colubroidea</taxon>
        <taxon>Elapidae</taxon>
        <taxon>Laticaudinae</taxon>
        <taxon>Laticauda</taxon>
    </lineage>
</organism>
<dbReference type="Proteomes" id="UP000694406">
    <property type="component" value="Unplaced"/>
</dbReference>
<evidence type="ECO:0000313" key="1">
    <source>
        <dbReference type="Ensembl" id="ENSLLTP00000024486.1"/>
    </source>
</evidence>
<sequence>MQRFMTYDILTTVLDFLRDGTFGECHSQSEAYRTACHKMFPLATAFMSPSSDQDSCFAPMNHMAINHEVLTNEI</sequence>
<protein>
    <submittedName>
        <fullName evidence="1">Uncharacterized protein</fullName>
    </submittedName>
</protein>
<name>A0A8C5SWL3_LATLA</name>
<reference evidence="1" key="1">
    <citation type="submission" date="2025-08" db="UniProtKB">
        <authorList>
            <consortium name="Ensembl"/>
        </authorList>
    </citation>
    <scope>IDENTIFICATION</scope>
</reference>
<dbReference type="AlphaFoldDB" id="A0A8C5SWL3"/>
<evidence type="ECO:0000313" key="2">
    <source>
        <dbReference type="Proteomes" id="UP000694406"/>
    </source>
</evidence>
<accession>A0A8C5SWL3</accession>
<proteinExistence type="predicted"/>